<evidence type="ECO:0000313" key="5">
    <source>
        <dbReference type="Proteomes" id="UP000002071"/>
    </source>
</evidence>
<protein>
    <submittedName>
        <fullName evidence="4">Glycosyl transferase group 1</fullName>
    </submittedName>
</protein>
<dbReference type="AlphaFoldDB" id="C7NU61"/>
<dbReference type="STRING" id="519442.Huta_2139"/>
<feature type="domain" description="Glycosyl transferase family 1" evidence="2">
    <location>
        <begin position="178"/>
        <end position="332"/>
    </location>
</feature>
<name>C7NU61_HALUD</name>
<dbReference type="GO" id="GO:0016757">
    <property type="term" value="F:glycosyltransferase activity"/>
    <property type="evidence" value="ECO:0007669"/>
    <property type="project" value="InterPro"/>
</dbReference>
<keyword evidence="1 4" id="KW-0808">Transferase</keyword>
<dbReference type="eggNOG" id="arCOG01411">
    <property type="taxonomic scope" value="Archaea"/>
</dbReference>
<dbReference type="Proteomes" id="UP000002071">
    <property type="component" value="Chromosome"/>
</dbReference>
<dbReference type="CDD" id="cd03809">
    <property type="entry name" value="GT4_MtfB-like"/>
    <property type="match status" value="1"/>
</dbReference>
<gene>
    <name evidence="4" type="ordered locus">Huta_2139</name>
</gene>
<accession>C7NU61</accession>
<evidence type="ECO:0000313" key="4">
    <source>
        <dbReference type="EMBL" id="ACV12306.1"/>
    </source>
</evidence>
<dbReference type="PANTHER" id="PTHR46401:SF2">
    <property type="entry name" value="GLYCOSYLTRANSFERASE WBBK-RELATED"/>
    <property type="match status" value="1"/>
</dbReference>
<reference evidence="4 5" key="1">
    <citation type="journal article" date="2009" name="Stand. Genomic Sci.">
        <title>Complete genome sequence of Halorhabdus utahensis type strain (AX-2).</title>
        <authorList>
            <person name="Anderson I."/>
            <person name="Tindall B.J."/>
            <person name="Pomrenke H."/>
            <person name="Goker M."/>
            <person name="Lapidus A."/>
            <person name="Nolan M."/>
            <person name="Copeland A."/>
            <person name="Glavina Del Rio T."/>
            <person name="Chen F."/>
            <person name="Tice H."/>
            <person name="Cheng J.F."/>
            <person name="Lucas S."/>
            <person name="Chertkov O."/>
            <person name="Bruce D."/>
            <person name="Brettin T."/>
            <person name="Detter J.C."/>
            <person name="Han C."/>
            <person name="Goodwin L."/>
            <person name="Land M."/>
            <person name="Hauser L."/>
            <person name="Chang Y.J."/>
            <person name="Jeffries C.D."/>
            <person name="Pitluck S."/>
            <person name="Pati A."/>
            <person name="Mavromatis K."/>
            <person name="Ivanova N."/>
            <person name="Ovchinnikova G."/>
            <person name="Chen A."/>
            <person name="Palaniappan K."/>
            <person name="Chain P."/>
            <person name="Rohde M."/>
            <person name="Bristow J."/>
            <person name="Eisen J.A."/>
            <person name="Markowitz V."/>
            <person name="Hugenholtz P."/>
            <person name="Kyrpides N.C."/>
            <person name="Klenk H.P."/>
        </authorList>
    </citation>
    <scope>NUCLEOTIDE SEQUENCE [LARGE SCALE GENOMIC DNA]</scope>
    <source>
        <strain evidence="5">DSM 12940 / JCM 11049 / AX-2</strain>
    </source>
</reference>
<evidence type="ECO:0000259" key="2">
    <source>
        <dbReference type="Pfam" id="PF00534"/>
    </source>
</evidence>
<dbReference type="InterPro" id="IPR001296">
    <property type="entry name" value="Glyco_trans_1"/>
</dbReference>
<keyword evidence="5" id="KW-1185">Reference proteome</keyword>
<dbReference type="EMBL" id="CP001687">
    <property type="protein sequence ID" value="ACV12306.1"/>
    <property type="molecule type" value="Genomic_DNA"/>
</dbReference>
<dbReference type="Pfam" id="PF00534">
    <property type="entry name" value="Glycos_transf_1"/>
    <property type="match status" value="1"/>
</dbReference>
<proteinExistence type="predicted"/>
<evidence type="ECO:0000259" key="3">
    <source>
        <dbReference type="Pfam" id="PF13439"/>
    </source>
</evidence>
<dbReference type="CAZy" id="GT4">
    <property type="family name" value="Glycosyltransferase Family 4"/>
</dbReference>
<organism evidence="4 5">
    <name type="scientific">Halorhabdus utahensis (strain DSM 12940 / JCM 11049 / AX-2)</name>
    <dbReference type="NCBI Taxonomy" id="519442"/>
    <lineage>
        <taxon>Archaea</taxon>
        <taxon>Methanobacteriati</taxon>
        <taxon>Methanobacteriota</taxon>
        <taxon>Stenosarchaea group</taxon>
        <taxon>Halobacteria</taxon>
        <taxon>Halobacteriales</taxon>
        <taxon>Haloarculaceae</taxon>
        <taxon>Halorhabdus</taxon>
    </lineage>
</organism>
<dbReference type="PANTHER" id="PTHR46401">
    <property type="entry name" value="GLYCOSYLTRANSFERASE WBBK-RELATED"/>
    <property type="match status" value="1"/>
</dbReference>
<dbReference type="KEGG" id="hut:Huta_2139"/>
<dbReference type="Pfam" id="PF13439">
    <property type="entry name" value="Glyco_transf_4"/>
    <property type="match status" value="1"/>
</dbReference>
<feature type="domain" description="Glycosyltransferase subfamily 4-like N-terminal" evidence="3">
    <location>
        <begin position="42"/>
        <end position="161"/>
    </location>
</feature>
<dbReference type="SUPFAM" id="SSF53756">
    <property type="entry name" value="UDP-Glycosyltransferase/glycogen phosphorylase"/>
    <property type="match status" value="1"/>
</dbReference>
<dbReference type="InterPro" id="IPR028098">
    <property type="entry name" value="Glyco_trans_4-like_N"/>
</dbReference>
<evidence type="ECO:0000256" key="1">
    <source>
        <dbReference type="ARBA" id="ARBA00022679"/>
    </source>
</evidence>
<sequence length="357" mass="39818">MKVGFLTDGQTGGGIPNFAKELSESISQFEAVDLKPISPSGPNIEIPIFTSYVLTPRKIRKTLRNVDEDVDILHLPSQFDAAALIGYDLPVPVIVTVHDLIPVVTNYGNMFLSHYTERVLRGLESADSIVSISNHTKMDILDSTNISEETVHTIYPSIDKDKYTKAAPLDALAEFEIERPYLLYVGTQAPRKNLEVIFRALDRLPDEFSVVLAGSPGNPIQKFRIKRQIKRYGVVEKVKLTGHVSIEMLSRLYQSAFAFTFPSKYEGFGRPPLEAMSVGTPVICANTTSIPEVVGDAAILCDPDDEHEWIEAVRSLFANKAEYDNLSEAGRRQAKSFSWEQTAQKTIELYDEIVEGY</sequence>
<dbReference type="HOGENOM" id="CLU_009583_27_1_2"/>
<dbReference type="Gene3D" id="3.40.50.2000">
    <property type="entry name" value="Glycogen Phosphorylase B"/>
    <property type="match status" value="2"/>
</dbReference>